<dbReference type="AlphaFoldDB" id="A0A0F8Y3P0"/>
<gene>
    <name evidence="7" type="ORF">LCGC14_2867650</name>
</gene>
<name>A0A0F8Y3P0_9ZZZZ</name>
<dbReference type="GO" id="GO:0032259">
    <property type="term" value="P:methylation"/>
    <property type="evidence" value="ECO:0007669"/>
    <property type="project" value="UniProtKB-KW"/>
</dbReference>
<organism evidence="7">
    <name type="scientific">marine sediment metagenome</name>
    <dbReference type="NCBI Taxonomy" id="412755"/>
    <lineage>
        <taxon>unclassified sequences</taxon>
        <taxon>metagenomes</taxon>
        <taxon>ecological metagenomes</taxon>
    </lineage>
</organism>
<keyword evidence="1" id="KW-0963">Cytoplasm</keyword>
<dbReference type="SUPFAM" id="SSF53790">
    <property type="entry name" value="Tetrapyrrole methylase"/>
    <property type="match status" value="1"/>
</dbReference>
<dbReference type="GO" id="GO:0006364">
    <property type="term" value="P:rRNA processing"/>
    <property type="evidence" value="ECO:0007669"/>
    <property type="project" value="UniProtKB-KW"/>
</dbReference>
<feature type="domain" description="Tetrapyrrole methylase" evidence="6">
    <location>
        <begin position="1"/>
        <end position="122"/>
    </location>
</feature>
<dbReference type="FunFam" id="3.40.1010.10:FF:000007">
    <property type="entry name" value="Ribosomal RNA small subunit methyltransferase I"/>
    <property type="match status" value="1"/>
</dbReference>
<dbReference type="EMBL" id="LAZR01055584">
    <property type="protein sequence ID" value="KKK76042.1"/>
    <property type="molecule type" value="Genomic_DNA"/>
</dbReference>
<keyword evidence="3" id="KW-0489">Methyltransferase</keyword>
<evidence type="ECO:0000256" key="2">
    <source>
        <dbReference type="ARBA" id="ARBA00022552"/>
    </source>
</evidence>
<evidence type="ECO:0000256" key="3">
    <source>
        <dbReference type="ARBA" id="ARBA00022603"/>
    </source>
</evidence>
<dbReference type="InterPro" id="IPR014777">
    <property type="entry name" value="4pyrrole_Mease_sub1"/>
</dbReference>
<dbReference type="PANTHER" id="PTHR46111">
    <property type="entry name" value="RIBOSOMAL RNA SMALL SUBUNIT METHYLTRANSFERASE I"/>
    <property type="match status" value="1"/>
</dbReference>
<dbReference type="Gene3D" id="3.40.1010.10">
    <property type="entry name" value="Cobalt-precorrin-4 Transmethylase, Domain 1"/>
    <property type="match status" value="1"/>
</dbReference>
<dbReference type="InterPro" id="IPR018063">
    <property type="entry name" value="SAM_MeTrfase_RsmI_CS"/>
</dbReference>
<protein>
    <recommendedName>
        <fullName evidence="6">Tetrapyrrole methylase domain-containing protein</fullName>
    </recommendedName>
</protein>
<accession>A0A0F8Y3P0</accession>
<keyword evidence="5" id="KW-0949">S-adenosyl-L-methionine</keyword>
<dbReference type="GO" id="GO:0008168">
    <property type="term" value="F:methyltransferase activity"/>
    <property type="evidence" value="ECO:0007669"/>
    <property type="project" value="UniProtKB-KW"/>
</dbReference>
<proteinExistence type="predicted"/>
<dbReference type="InterPro" id="IPR008189">
    <property type="entry name" value="rRNA_ssu_MeTfrase_I"/>
</dbReference>
<evidence type="ECO:0000256" key="4">
    <source>
        <dbReference type="ARBA" id="ARBA00022679"/>
    </source>
</evidence>
<keyword evidence="2" id="KW-0698">rRNA processing</keyword>
<dbReference type="InterPro" id="IPR000878">
    <property type="entry name" value="4pyrrol_Mease"/>
</dbReference>
<evidence type="ECO:0000313" key="7">
    <source>
        <dbReference type="EMBL" id="KKK76042.1"/>
    </source>
</evidence>
<comment type="caution">
    <text evidence="7">The sequence shown here is derived from an EMBL/GenBank/DDBJ whole genome shotgun (WGS) entry which is preliminary data.</text>
</comment>
<sequence length="129" mass="14614">MLYIISTPIGNLEDITLRALRVMSKCEYILCEDTRISRRLLEKYEIKTHLISFHKFNEKKLQKKIIEDLQSKKIIGLISDAGTPLISDPGYNLVSTCLQKDIKVEAIPGPSSIIQALVLSGFESHHLSF</sequence>
<dbReference type="InterPro" id="IPR035996">
    <property type="entry name" value="4pyrrol_Methylase_sf"/>
</dbReference>
<dbReference type="PANTHER" id="PTHR46111:SF1">
    <property type="entry name" value="RIBOSOMAL RNA SMALL SUBUNIT METHYLTRANSFERASE I"/>
    <property type="match status" value="1"/>
</dbReference>
<dbReference type="PROSITE" id="PS01296">
    <property type="entry name" value="RSMI"/>
    <property type="match status" value="1"/>
</dbReference>
<evidence type="ECO:0000256" key="5">
    <source>
        <dbReference type="ARBA" id="ARBA00022691"/>
    </source>
</evidence>
<dbReference type="CDD" id="cd11648">
    <property type="entry name" value="RsmI"/>
    <property type="match status" value="1"/>
</dbReference>
<evidence type="ECO:0000256" key="1">
    <source>
        <dbReference type="ARBA" id="ARBA00022490"/>
    </source>
</evidence>
<keyword evidence="4" id="KW-0808">Transferase</keyword>
<reference evidence="7" key="1">
    <citation type="journal article" date="2015" name="Nature">
        <title>Complex archaea that bridge the gap between prokaryotes and eukaryotes.</title>
        <authorList>
            <person name="Spang A."/>
            <person name="Saw J.H."/>
            <person name="Jorgensen S.L."/>
            <person name="Zaremba-Niedzwiedzka K."/>
            <person name="Martijn J."/>
            <person name="Lind A.E."/>
            <person name="van Eijk R."/>
            <person name="Schleper C."/>
            <person name="Guy L."/>
            <person name="Ettema T.J."/>
        </authorList>
    </citation>
    <scope>NUCLEOTIDE SEQUENCE</scope>
</reference>
<evidence type="ECO:0000259" key="6">
    <source>
        <dbReference type="Pfam" id="PF00590"/>
    </source>
</evidence>
<dbReference type="Pfam" id="PF00590">
    <property type="entry name" value="TP_methylase"/>
    <property type="match status" value="1"/>
</dbReference>